<dbReference type="InterPro" id="IPR036937">
    <property type="entry name" value="Adhesion_dom_fimbrial_sf"/>
</dbReference>
<gene>
    <name evidence="3" type="primary">fimF</name>
    <name evidence="3" type="ORF">PROVALCAL_03775</name>
</gene>
<dbReference type="PANTHER" id="PTHR33420:SF25">
    <property type="entry name" value="PROTEIN FIMF"/>
    <property type="match status" value="1"/>
</dbReference>
<dbReference type="AlphaFoldDB" id="B6XK65"/>
<dbReference type="Pfam" id="PF00419">
    <property type="entry name" value="Fimbrial"/>
    <property type="match status" value="1"/>
</dbReference>
<comment type="caution">
    <text evidence="3">The sequence shown here is derived from an EMBL/GenBank/DDBJ whole genome shotgun (WGS) entry which is preliminary data.</text>
</comment>
<dbReference type="SUPFAM" id="SSF49401">
    <property type="entry name" value="Bacterial adhesins"/>
    <property type="match status" value="1"/>
</dbReference>
<reference evidence="3 4" key="1">
    <citation type="submission" date="2008-10" db="EMBL/GenBank/DDBJ databases">
        <title>Draft genome sequence of Providencia alcalifaciens (DSM 30120).</title>
        <authorList>
            <person name="Sudarsanam P."/>
            <person name="Ley R."/>
            <person name="Guruge J."/>
            <person name="Turnbaugh P.J."/>
            <person name="Mahowald M."/>
            <person name="Liep D."/>
            <person name="Gordon J."/>
        </authorList>
    </citation>
    <scope>NUCLEOTIDE SEQUENCE [LARGE SCALE GENOMIC DNA]</scope>
    <source>
        <strain evidence="3 4">DSM 30120</strain>
    </source>
</reference>
<organism evidence="3 4">
    <name type="scientific">Providencia alcalifaciens DSM 30120</name>
    <dbReference type="NCBI Taxonomy" id="520999"/>
    <lineage>
        <taxon>Bacteria</taxon>
        <taxon>Pseudomonadati</taxon>
        <taxon>Pseudomonadota</taxon>
        <taxon>Gammaproteobacteria</taxon>
        <taxon>Enterobacterales</taxon>
        <taxon>Morganellaceae</taxon>
        <taxon>Providencia</taxon>
    </lineage>
</organism>
<dbReference type="EMBL" id="ABXW01000073">
    <property type="protein sequence ID" value="EEB44122.1"/>
    <property type="molecule type" value="Genomic_DNA"/>
</dbReference>
<dbReference type="Proteomes" id="UP000003729">
    <property type="component" value="Unassembled WGS sequence"/>
</dbReference>
<dbReference type="GO" id="GO:0043709">
    <property type="term" value="P:cell adhesion involved in single-species biofilm formation"/>
    <property type="evidence" value="ECO:0007669"/>
    <property type="project" value="TreeGrafter"/>
</dbReference>
<feature type="signal peptide" evidence="1">
    <location>
        <begin position="1"/>
        <end position="33"/>
    </location>
</feature>
<evidence type="ECO:0000313" key="3">
    <source>
        <dbReference type="EMBL" id="EEB44122.1"/>
    </source>
</evidence>
<dbReference type="Gene3D" id="2.60.40.1090">
    <property type="entry name" value="Fimbrial-type adhesion domain"/>
    <property type="match status" value="1"/>
</dbReference>
<name>B6XK65_9GAMM</name>
<proteinExistence type="predicted"/>
<accession>B6XK65</accession>
<evidence type="ECO:0000259" key="2">
    <source>
        <dbReference type="Pfam" id="PF00419"/>
    </source>
</evidence>
<protein>
    <submittedName>
        <fullName evidence="3">Protein FimF</fullName>
    </submittedName>
</protein>
<feature type="domain" description="Fimbrial-type adhesion" evidence="2">
    <location>
        <begin position="39"/>
        <end position="187"/>
    </location>
</feature>
<dbReference type="InterPro" id="IPR008966">
    <property type="entry name" value="Adhesion_dom_sf"/>
</dbReference>
<dbReference type="InterPro" id="IPR050263">
    <property type="entry name" value="Bact_Fimbrial_Adh_Pro"/>
</dbReference>
<feature type="chain" id="PRO_5002849714" evidence="1">
    <location>
        <begin position="34"/>
        <end position="187"/>
    </location>
</feature>
<dbReference type="eggNOG" id="COG3539">
    <property type="taxonomic scope" value="Bacteria"/>
</dbReference>
<sequence>MPSANKEPIVFDKSKVFFSSILTSLLLCTSAFAADSTIIIKGNVKDNTCAVAPGSQNQVVDLLLNAVKQLHSVGEVTPTVPFRIELTPCGSAVTAVKVGFVGIADLNNKSLLAIEPGSSNATGAGIQILDSAKNPLVLNADSNNIVWTPLVAGKANTLNFNARLMASKLPVTAGHIRATATFTLEFQ</sequence>
<reference evidence="3 4" key="2">
    <citation type="submission" date="2008-10" db="EMBL/GenBank/DDBJ databases">
        <authorList>
            <person name="Fulton L."/>
            <person name="Clifton S."/>
            <person name="Fulton B."/>
            <person name="Xu J."/>
            <person name="Minx P."/>
            <person name="Pepin K.H."/>
            <person name="Johnson M."/>
            <person name="Bhonagiri V."/>
            <person name="Nash W.E."/>
            <person name="Mardis E.R."/>
            <person name="Wilson R.K."/>
        </authorList>
    </citation>
    <scope>NUCLEOTIDE SEQUENCE [LARGE SCALE GENOMIC DNA]</scope>
    <source>
        <strain evidence="3 4">DSM 30120</strain>
    </source>
</reference>
<dbReference type="GO" id="GO:0009289">
    <property type="term" value="C:pilus"/>
    <property type="evidence" value="ECO:0007669"/>
    <property type="project" value="InterPro"/>
</dbReference>
<evidence type="ECO:0000256" key="1">
    <source>
        <dbReference type="SAM" id="SignalP"/>
    </source>
</evidence>
<keyword evidence="1" id="KW-0732">Signal</keyword>
<dbReference type="InterPro" id="IPR000259">
    <property type="entry name" value="Adhesion_dom_fimbrial"/>
</dbReference>
<dbReference type="PANTHER" id="PTHR33420">
    <property type="entry name" value="FIMBRIAL SUBUNIT ELFA-RELATED"/>
    <property type="match status" value="1"/>
</dbReference>
<evidence type="ECO:0000313" key="4">
    <source>
        <dbReference type="Proteomes" id="UP000003729"/>
    </source>
</evidence>